<feature type="region of interest" description="Disordered" evidence="3">
    <location>
        <begin position="144"/>
        <end position="201"/>
    </location>
</feature>
<evidence type="ECO:0000256" key="3">
    <source>
        <dbReference type="SAM" id="MobiDB-lite"/>
    </source>
</evidence>
<name>A0A9P7AZ31_9HELO</name>
<dbReference type="GO" id="GO:0006364">
    <property type="term" value="P:rRNA processing"/>
    <property type="evidence" value="ECO:0007669"/>
    <property type="project" value="UniProtKB-KW"/>
</dbReference>
<organism evidence="4 5">
    <name type="scientific">Hyphodiscus hymeniophilus</name>
    <dbReference type="NCBI Taxonomy" id="353542"/>
    <lineage>
        <taxon>Eukaryota</taxon>
        <taxon>Fungi</taxon>
        <taxon>Dikarya</taxon>
        <taxon>Ascomycota</taxon>
        <taxon>Pezizomycotina</taxon>
        <taxon>Leotiomycetes</taxon>
        <taxon>Helotiales</taxon>
        <taxon>Hyphodiscaceae</taxon>
        <taxon>Hyphodiscus</taxon>
    </lineage>
</organism>
<reference evidence="4" key="1">
    <citation type="submission" date="2019-07" db="EMBL/GenBank/DDBJ databases">
        <title>Hyphodiscus hymeniophilus genome sequencing and assembly.</title>
        <authorList>
            <person name="Kramer G."/>
            <person name="Nodwell J."/>
        </authorList>
    </citation>
    <scope>NUCLEOTIDE SEQUENCE</scope>
    <source>
        <strain evidence="4">ATCC 34498</strain>
    </source>
</reference>
<accession>A0A9P7AZ31</accession>
<comment type="caution">
    <text evidence="4">The sequence shown here is derived from an EMBL/GenBank/DDBJ whole genome shotgun (WGS) entry which is preliminary data.</text>
</comment>
<gene>
    <name evidence="4" type="ORF">D0Z07_1738</name>
</gene>
<dbReference type="AlphaFoldDB" id="A0A9P7AZ31"/>
<feature type="region of interest" description="Disordered" evidence="3">
    <location>
        <begin position="1"/>
        <end position="20"/>
    </location>
</feature>
<evidence type="ECO:0000256" key="2">
    <source>
        <dbReference type="ARBA" id="ARBA00022552"/>
    </source>
</evidence>
<feature type="compositionally biased region" description="Acidic residues" evidence="3">
    <location>
        <begin position="151"/>
        <end position="172"/>
    </location>
</feature>
<sequence length="201" mass="22673">MASATQLPGPMETSSSNKNAATPEQCVAQFELGITLSLFFWPSLSLAVTNQWGGPNSADKREWFASETISQLQQTSDADTEWIEEFLLQVMLDEFEVNVDDDSGFEVAEQMVRMRKDCARGEFAEVRALKEKWDSRGGKDIEELFKGVERGEEEDETDGSVDEDDDEDVEMDEAPRLVTVKEKAEPEVDEDGFTKITKKKR</sequence>
<keyword evidence="2" id="KW-0698">rRNA processing</keyword>
<evidence type="ECO:0000256" key="1">
    <source>
        <dbReference type="ARBA" id="ARBA00006524"/>
    </source>
</evidence>
<keyword evidence="5" id="KW-1185">Reference proteome</keyword>
<dbReference type="EMBL" id="VNKQ01000004">
    <property type="protein sequence ID" value="KAG0651268.1"/>
    <property type="molecule type" value="Genomic_DNA"/>
</dbReference>
<feature type="compositionally biased region" description="Basic and acidic residues" evidence="3">
    <location>
        <begin position="173"/>
        <end position="186"/>
    </location>
</feature>
<protein>
    <submittedName>
        <fullName evidence="4">20S rRNA accumulation 2</fullName>
    </submittedName>
</protein>
<dbReference type="PANTHER" id="PTHR21250">
    <property type="entry name" value="PRE-RRNA-PROCESSING PROTEIN TSR2 HOMOLOG"/>
    <property type="match status" value="1"/>
</dbReference>
<dbReference type="OrthoDB" id="263560at2759"/>
<proteinExistence type="inferred from homology"/>
<dbReference type="Pfam" id="PF10273">
    <property type="entry name" value="WGG"/>
    <property type="match status" value="1"/>
</dbReference>
<comment type="similarity">
    <text evidence="1">Belongs to the TSR2 family.</text>
</comment>
<dbReference type="Proteomes" id="UP000785200">
    <property type="component" value="Unassembled WGS sequence"/>
</dbReference>
<evidence type="ECO:0000313" key="4">
    <source>
        <dbReference type="EMBL" id="KAG0651268.1"/>
    </source>
</evidence>
<dbReference type="InterPro" id="IPR019398">
    <property type="entry name" value="Pre-rRNA_process_TSR2"/>
</dbReference>
<evidence type="ECO:0000313" key="5">
    <source>
        <dbReference type="Proteomes" id="UP000785200"/>
    </source>
</evidence>